<keyword evidence="3" id="KW-1185">Reference proteome</keyword>
<proteinExistence type="predicted"/>
<gene>
    <name evidence="2" type="ORF">PsYK624_102200</name>
</gene>
<feature type="transmembrane region" description="Helical" evidence="1">
    <location>
        <begin position="172"/>
        <end position="189"/>
    </location>
</feature>
<feature type="transmembrane region" description="Helical" evidence="1">
    <location>
        <begin position="209"/>
        <end position="230"/>
    </location>
</feature>
<comment type="caution">
    <text evidence="2">The sequence shown here is derived from an EMBL/GenBank/DDBJ whole genome shotgun (WGS) entry which is preliminary data.</text>
</comment>
<evidence type="ECO:0000313" key="2">
    <source>
        <dbReference type="EMBL" id="GJE94052.1"/>
    </source>
</evidence>
<feature type="transmembrane region" description="Helical" evidence="1">
    <location>
        <begin position="20"/>
        <end position="37"/>
    </location>
</feature>
<name>A0A9P3GFR4_9APHY</name>
<dbReference type="AlphaFoldDB" id="A0A9P3GFR4"/>
<dbReference type="Proteomes" id="UP000703269">
    <property type="component" value="Unassembled WGS sequence"/>
</dbReference>
<protein>
    <submittedName>
        <fullName evidence="2">Uncharacterized protein</fullName>
    </submittedName>
</protein>
<evidence type="ECO:0000313" key="3">
    <source>
        <dbReference type="Proteomes" id="UP000703269"/>
    </source>
</evidence>
<keyword evidence="1" id="KW-0812">Transmembrane</keyword>
<accession>A0A9P3GFR4</accession>
<feature type="transmembrane region" description="Helical" evidence="1">
    <location>
        <begin position="92"/>
        <end position="114"/>
    </location>
</feature>
<organism evidence="2 3">
    <name type="scientific">Phanerochaete sordida</name>
    <dbReference type="NCBI Taxonomy" id="48140"/>
    <lineage>
        <taxon>Eukaryota</taxon>
        <taxon>Fungi</taxon>
        <taxon>Dikarya</taxon>
        <taxon>Basidiomycota</taxon>
        <taxon>Agaricomycotina</taxon>
        <taxon>Agaricomycetes</taxon>
        <taxon>Polyporales</taxon>
        <taxon>Phanerochaetaceae</taxon>
        <taxon>Phanerochaete</taxon>
    </lineage>
</organism>
<keyword evidence="1" id="KW-0472">Membrane</keyword>
<dbReference type="EMBL" id="BPQB01000037">
    <property type="protein sequence ID" value="GJE94052.1"/>
    <property type="molecule type" value="Genomic_DNA"/>
</dbReference>
<feature type="transmembrane region" description="Helical" evidence="1">
    <location>
        <begin position="134"/>
        <end position="160"/>
    </location>
</feature>
<reference evidence="2 3" key="1">
    <citation type="submission" date="2021-08" db="EMBL/GenBank/DDBJ databases">
        <title>Draft Genome Sequence of Phanerochaete sordida strain YK-624.</title>
        <authorList>
            <person name="Mori T."/>
            <person name="Dohra H."/>
            <person name="Suzuki T."/>
            <person name="Kawagishi H."/>
            <person name="Hirai H."/>
        </authorList>
    </citation>
    <scope>NUCLEOTIDE SEQUENCE [LARGE SCALE GENOMIC DNA]</scope>
    <source>
        <strain evidence="2 3">YK-624</strain>
    </source>
</reference>
<keyword evidence="1" id="KW-1133">Transmembrane helix</keyword>
<sequence>MVAVLLIILQPREESMTVGAVWTQMTSGFALLLATVMSNRRSYFDTVHVQRLIFFSGTPLVHMMPYFVEAEWVTVMRELRDPENSLYMRRKALSGLAIILYLTFLNMFTILLSARSDLDTDPCIASMRFYFSFIPVSGADNACFLLQLEIIVPTIINLYVAYSERARDIHPLHQLAMLLAGIVMHIPSIELSLRQGTLVDDAEWTLGQILALLSIAPLLVQLSFAVGKIAEEIWLGSKRSGRG</sequence>
<evidence type="ECO:0000256" key="1">
    <source>
        <dbReference type="SAM" id="Phobius"/>
    </source>
</evidence>